<name>A0A2U3ADZ4_9BACL</name>
<evidence type="ECO:0008006" key="8">
    <source>
        <dbReference type="Google" id="ProtNLM"/>
    </source>
</evidence>
<dbReference type="Proteomes" id="UP000254330">
    <property type="component" value="Unassembled WGS sequence"/>
</dbReference>
<feature type="region of interest" description="Disordered" evidence="2">
    <location>
        <begin position="75"/>
        <end position="97"/>
    </location>
</feature>
<protein>
    <recommendedName>
        <fullName evidence="8">Coupling factor for flagellin transcription and translation</fullName>
    </recommendedName>
</protein>
<keyword evidence="3" id="KW-1133">Transmembrane helix</keyword>
<gene>
    <name evidence="5" type="ORF">DFR61_10536</name>
    <name evidence="4" type="ORF">NCTC10597_00778</name>
</gene>
<dbReference type="Proteomes" id="UP000294641">
    <property type="component" value="Unassembled WGS sequence"/>
</dbReference>
<dbReference type="Pfam" id="PF19610">
    <property type="entry name" value="DUF6115"/>
    <property type="match status" value="1"/>
</dbReference>
<proteinExistence type="predicted"/>
<feature type="coiled-coil region" evidence="1">
    <location>
        <begin position="40"/>
        <end position="71"/>
    </location>
</feature>
<dbReference type="AlphaFoldDB" id="A0A2U3ADZ4"/>
<sequence>MGILIAVLFILLMICFYFIALLNMKLNRFQKNEHKQELLMEEMESSIANFLTEIEDENNRLIQIINSKEKQLTKEDVQPTVASVEQAPNDEPTKNEEKVAFTAPRSYVKKAYLTESKPSVNEIPKVERTLEQKVKDLYIKGQSIAEIAKQLNKGKTEVELLLKFQKNK</sequence>
<dbReference type="EMBL" id="SNZG01000005">
    <property type="protein sequence ID" value="TDR41797.1"/>
    <property type="molecule type" value="Genomic_DNA"/>
</dbReference>
<evidence type="ECO:0000313" key="6">
    <source>
        <dbReference type="Proteomes" id="UP000254330"/>
    </source>
</evidence>
<dbReference type="RefSeq" id="WP_109349243.1">
    <property type="nucleotide sequence ID" value="NZ_BJUE01000018.1"/>
</dbReference>
<comment type="caution">
    <text evidence="4">The sequence shown here is derived from an EMBL/GenBank/DDBJ whole genome shotgun (WGS) entry which is preliminary data.</text>
</comment>
<reference evidence="4 6" key="1">
    <citation type="submission" date="2018-06" db="EMBL/GenBank/DDBJ databases">
        <authorList>
            <consortium name="Pathogen Informatics"/>
            <person name="Doyle S."/>
        </authorList>
    </citation>
    <scope>NUCLEOTIDE SEQUENCE [LARGE SCALE GENOMIC DNA]</scope>
    <source>
        <strain evidence="4 6">NCTC10597</strain>
    </source>
</reference>
<evidence type="ECO:0000313" key="5">
    <source>
        <dbReference type="EMBL" id="TDR41797.1"/>
    </source>
</evidence>
<evidence type="ECO:0000256" key="1">
    <source>
        <dbReference type="SAM" id="Coils"/>
    </source>
</evidence>
<dbReference type="EMBL" id="UGNP01000001">
    <property type="protein sequence ID" value="STX09108.1"/>
    <property type="molecule type" value="Genomic_DNA"/>
</dbReference>
<dbReference type="InterPro" id="IPR046118">
    <property type="entry name" value="DUF6115"/>
</dbReference>
<keyword evidence="3" id="KW-0812">Transmembrane</keyword>
<keyword evidence="1" id="KW-0175">Coiled coil</keyword>
<dbReference type="OrthoDB" id="1708317at2"/>
<feature type="transmembrane region" description="Helical" evidence="3">
    <location>
        <begin position="6"/>
        <end position="26"/>
    </location>
</feature>
<reference evidence="5 7" key="2">
    <citation type="submission" date="2019-03" db="EMBL/GenBank/DDBJ databases">
        <title>Genomic Encyclopedia of Type Strains, Phase IV (KMG-IV): sequencing the most valuable type-strain genomes for metagenomic binning, comparative biology and taxonomic classification.</title>
        <authorList>
            <person name="Goeker M."/>
        </authorList>
    </citation>
    <scope>NUCLEOTIDE SEQUENCE [LARGE SCALE GENOMIC DNA]</scope>
    <source>
        <strain evidence="5 7">DSM 20580</strain>
    </source>
</reference>
<accession>A0A2U3ADZ4</accession>
<evidence type="ECO:0000256" key="2">
    <source>
        <dbReference type="SAM" id="MobiDB-lite"/>
    </source>
</evidence>
<keyword evidence="7" id="KW-1185">Reference proteome</keyword>
<organism evidence="4 6">
    <name type="scientific">Kurthia zopfii</name>
    <dbReference type="NCBI Taxonomy" id="1650"/>
    <lineage>
        <taxon>Bacteria</taxon>
        <taxon>Bacillati</taxon>
        <taxon>Bacillota</taxon>
        <taxon>Bacilli</taxon>
        <taxon>Bacillales</taxon>
        <taxon>Caryophanaceae</taxon>
        <taxon>Kurthia</taxon>
    </lineage>
</organism>
<keyword evidence="3" id="KW-0472">Membrane</keyword>
<evidence type="ECO:0000313" key="7">
    <source>
        <dbReference type="Proteomes" id="UP000294641"/>
    </source>
</evidence>
<evidence type="ECO:0000313" key="4">
    <source>
        <dbReference type="EMBL" id="STX09108.1"/>
    </source>
</evidence>
<evidence type="ECO:0000256" key="3">
    <source>
        <dbReference type="SAM" id="Phobius"/>
    </source>
</evidence>